<dbReference type="AlphaFoldDB" id="A0A917SQB7"/>
<sequence>MADVTGPIQTLPGAGHAVPPGTMCDDHPDRPAVARIQGETDSFGAELIDCCAECRDALRTSIRAPQDGWCDWCKTVAEDVRDHRDFEEGSSGPVYSVCAGCRVREQQRLEREDIYYD</sequence>
<gene>
    <name evidence="2" type="ORF">GCM10011534_11920</name>
</gene>
<reference evidence="2" key="2">
    <citation type="submission" date="2020-09" db="EMBL/GenBank/DDBJ databases">
        <authorList>
            <person name="Sun Q."/>
            <person name="Zhou Y."/>
        </authorList>
    </citation>
    <scope>NUCLEOTIDE SEQUENCE</scope>
    <source>
        <strain evidence="2">CGMCC 1.6293</strain>
    </source>
</reference>
<evidence type="ECO:0000256" key="1">
    <source>
        <dbReference type="SAM" id="MobiDB-lite"/>
    </source>
</evidence>
<reference evidence="2" key="1">
    <citation type="journal article" date="2014" name="Int. J. Syst. Evol. Microbiol.">
        <title>Complete genome sequence of Corynebacterium casei LMG S-19264T (=DSM 44701T), isolated from a smear-ripened cheese.</title>
        <authorList>
            <consortium name="US DOE Joint Genome Institute (JGI-PGF)"/>
            <person name="Walter F."/>
            <person name="Albersmeier A."/>
            <person name="Kalinowski J."/>
            <person name="Ruckert C."/>
        </authorList>
    </citation>
    <scope>NUCLEOTIDE SEQUENCE</scope>
    <source>
        <strain evidence="2">CGMCC 1.6293</strain>
    </source>
</reference>
<evidence type="ECO:0000313" key="3">
    <source>
        <dbReference type="Proteomes" id="UP000649829"/>
    </source>
</evidence>
<keyword evidence="3" id="KW-1185">Reference proteome</keyword>
<accession>A0A917SQB7</accession>
<comment type="caution">
    <text evidence="2">The sequence shown here is derived from an EMBL/GenBank/DDBJ whole genome shotgun (WGS) entry which is preliminary data.</text>
</comment>
<organism evidence="2 3">
    <name type="scientific">Pseudooceanicola nanhaiensis</name>
    <dbReference type="NCBI Taxonomy" id="375761"/>
    <lineage>
        <taxon>Bacteria</taxon>
        <taxon>Pseudomonadati</taxon>
        <taxon>Pseudomonadota</taxon>
        <taxon>Alphaproteobacteria</taxon>
        <taxon>Rhodobacterales</taxon>
        <taxon>Paracoccaceae</taxon>
        <taxon>Pseudooceanicola</taxon>
    </lineage>
</organism>
<feature type="region of interest" description="Disordered" evidence="1">
    <location>
        <begin position="1"/>
        <end position="30"/>
    </location>
</feature>
<dbReference type="Proteomes" id="UP000649829">
    <property type="component" value="Unassembled WGS sequence"/>
</dbReference>
<proteinExistence type="predicted"/>
<evidence type="ECO:0000313" key="2">
    <source>
        <dbReference type="EMBL" id="GGL91363.1"/>
    </source>
</evidence>
<name>A0A917SQB7_9RHOB</name>
<protein>
    <submittedName>
        <fullName evidence="2">Uncharacterized protein</fullName>
    </submittedName>
</protein>
<dbReference type="EMBL" id="BMLF01000001">
    <property type="protein sequence ID" value="GGL91363.1"/>
    <property type="molecule type" value="Genomic_DNA"/>
</dbReference>
<dbReference type="RefSeq" id="WP_051630338.1">
    <property type="nucleotide sequence ID" value="NZ_BMLF01000001.1"/>
</dbReference>